<evidence type="ECO:0000313" key="3">
    <source>
        <dbReference type="Proteomes" id="UP000607653"/>
    </source>
</evidence>
<feature type="compositionally biased region" description="Low complexity" evidence="1">
    <location>
        <begin position="60"/>
        <end position="75"/>
    </location>
</feature>
<evidence type="ECO:0000256" key="1">
    <source>
        <dbReference type="SAM" id="MobiDB-lite"/>
    </source>
</evidence>
<protein>
    <submittedName>
        <fullName evidence="2">Uncharacterized protein</fullName>
    </submittedName>
</protein>
<dbReference type="Proteomes" id="UP000607653">
    <property type="component" value="Unassembled WGS sequence"/>
</dbReference>
<gene>
    <name evidence="2" type="ORF">HUJ06_018033</name>
</gene>
<accession>A0A822ZZ45</accession>
<comment type="caution">
    <text evidence="2">The sequence shown here is derived from an EMBL/GenBank/DDBJ whole genome shotgun (WGS) entry which is preliminary data.</text>
</comment>
<evidence type="ECO:0000313" key="2">
    <source>
        <dbReference type="EMBL" id="DAD48096.1"/>
    </source>
</evidence>
<dbReference type="EMBL" id="DUZY01000008">
    <property type="protein sequence ID" value="DAD48096.1"/>
    <property type="molecule type" value="Genomic_DNA"/>
</dbReference>
<proteinExistence type="predicted"/>
<dbReference type="AlphaFoldDB" id="A0A822ZZ45"/>
<sequence>MHSHDLLEITTPHVQPLPPSTICPDLHHPHKHARHVHHLCGPTLSPTTPPTQPKISVAATSTSTFSSSSSSDSSDSGGGGSGGAPEEETSLRCTHALLGSHS</sequence>
<name>A0A822ZZ45_NELNU</name>
<organism evidence="2 3">
    <name type="scientific">Nelumbo nucifera</name>
    <name type="common">Sacred lotus</name>
    <dbReference type="NCBI Taxonomy" id="4432"/>
    <lineage>
        <taxon>Eukaryota</taxon>
        <taxon>Viridiplantae</taxon>
        <taxon>Streptophyta</taxon>
        <taxon>Embryophyta</taxon>
        <taxon>Tracheophyta</taxon>
        <taxon>Spermatophyta</taxon>
        <taxon>Magnoliopsida</taxon>
        <taxon>Proteales</taxon>
        <taxon>Nelumbonaceae</taxon>
        <taxon>Nelumbo</taxon>
    </lineage>
</organism>
<reference evidence="2 3" key="1">
    <citation type="journal article" date="2020" name="Mol. Biol. Evol.">
        <title>Distinct Expression and Methylation Patterns for Genes with Different Fates following a Single Whole-Genome Duplication in Flowering Plants.</title>
        <authorList>
            <person name="Shi T."/>
            <person name="Rahmani R.S."/>
            <person name="Gugger P.F."/>
            <person name="Wang M."/>
            <person name="Li H."/>
            <person name="Zhang Y."/>
            <person name="Li Z."/>
            <person name="Wang Q."/>
            <person name="Van de Peer Y."/>
            <person name="Marchal K."/>
            <person name="Chen J."/>
        </authorList>
    </citation>
    <scope>NUCLEOTIDE SEQUENCE [LARGE SCALE GENOMIC DNA]</scope>
    <source>
        <tissue evidence="2">Leaf</tissue>
    </source>
</reference>
<feature type="region of interest" description="Disordered" evidence="1">
    <location>
        <begin position="32"/>
        <end position="102"/>
    </location>
</feature>
<keyword evidence="3" id="KW-1185">Reference proteome</keyword>